<dbReference type="InterPro" id="IPR016181">
    <property type="entry name" value="Acyl_CoA_acyltransferase"/>
</dbReference>
<keyword evidence="3" id="KW-1185">Reference proteome</keyword>
<evidence type="ECO:0000259" key="1">
    <source>
        <dbReference type="PROSITE" id="PS51186"/>
    </source>
</evidence>
<dbReference type="Proteomes" id="UP000598146">
    <property type="component" value="Unassembled WGS sequence"/>
</dbReference>
<dbReference type="PANTHER" id="PTHR43441">
    <property type="entry name" value="RIBOSOMAL-PROTEIN-SERINE ACETYLTRANSFERASE"/>
    <property type="match status" value="1"/>
</dbReference>
<dbReference type="AlphaFoldDB" id="A0A931C7Z6"/>
<dbReference type="SUPFAM" id="SSF55729">
    <property type="entry name" value="Acyl-CoA N-acyltransferases (Nat)"/>
    <property type="match status" value="1"/>
</dbReference>
<comment type="caution">
    <text evidence="2">The sequence shown here is derived from an EMBL/GenBank/DDBJ whole genome shotgun (WGS) entry which is preliminary data.</text>
</comment>
<dbReference type="Gene3D" id="3.40.630.30">
    <property type="match status" value="1"/>
</dbReference>
<dbReference type="PANTHER" id="PTHR43441:SF11">
    <property type="entry name" value="RIBOSOMAL-PROTEIN-SERINE ACETYLTRANSFERASE"/>
    <property type="match status" value="1"/>
</dbReference>
<evidence type="ECO:0000313" key="3">
    <source>
        <dbReference type="Proteomes" id="UP000598146"/>
    </source>
</evidence>
<dbReference type="GO" id="GO:1990189">
    <property type="term" value="F:protein N-terminal-serine acetyltransferase activity"/>
    <property type="evidence" value="ECO:0007669"/>
    <property type="project" value="TreeGrafter"/>
</dbReference>
<proteinExistence type="predicted"/>
<dbReference type="GO" id="GO:0005737">
    <property type="term" value="C:cytoplasm"/>
    <property type="evidence" value="ECO:0007669"/>
    <property type="project" value="TreeGrafter"/>
</dbReference>
<reference evidence="2" key="1">
    <citation type="submission" date="2020-11" db="EMBL/GenBank/DDBJ databases">
        <title>Isolation and identification of active actinomycetes.</title>
        <authorList>
            <person name="Sun X."/>
        </authorList>
    </citation>
    <scope>NUCLEOTIDE SEQUENCE</scope>
    <source>
        <strain evidence="2">NEAU-A11</strain>
    </source>
</reference>
<feature type="domain" description="N-acetyltransferase" evidence="1">
    <location>
        <begin position="20"/>
        <end position="191"/>
    </location>
</feature>
<dbReference type="InterPro" id="IPR000182">
    <property type="entry name" value="GNAT_dom"/>
</dbReference>
<evidence type="ECO:0000313" key="2">
    <source>
        <dbReference type="EMBL" id="MBG0563057.1"/>
    </source>
</evidence>
<dbReference type="EMBL" id="JADQTO010000007">
    <property type="protein sequence ID" value="MBG0563057.1"/>
    <property type="molecule type" value="Genomic_DNA"/>
</dbReference>
<dbReference type="Pfam" id="PF13302">
    <property type="entry name" value="Acetyltransf_3"/>
    <property type="match status" value="1"/>
</dbReference>
<dbReference type="RefSeq" id="WP_196414866.1">
    <property type="nucleotide sequence ID" value="NZ_JADQTO010000007.1"/>
</dbReference>
<dbReference type="GO" id="GO:0008999">
    <property type="term" value="F:protein-N-terminal-alanine acetyltransferase activity"/>
    <property type="evidence" value="ECO:0007669"/>
    <property type="project" value="TreeGrafter"/>
</dbReference>
<dbReference type="InterPro" id="IPR051908">
    <property type="entry name" value="Ribosomal_N-acetyltransferase"/>
</dbReference>
<gene>
    <name evidence="2" type="ORF">I4J89_16515</name>
</gene>
<dbReference type="PROSITE" id="PS51186">
    <property type="entry name" value="GNAT"/>
    <property type="match status" value="1"/>
</dbReference>
<sequence length="215" mass="23601">MSRLIDIWPQFGLIVRTRRLELRLPRDADLAGLADLAAAGVHPPEEQPFLAPWTDGTPSERAEFVLKEHWRGLSGWSPAKWQLALGVFHDGEPLGVVALLARDFAVVRQVTTWSWLGLPHHGEGYGTEARVGLLTLAFDHLGAASARTDVFQDNHASQAVSRKLGYEPDGIAVDARGTEALISDRLRLSREKWNSQDRPAVAIEGVAACLPMFGL</sequence>
<name>A0A931C7Z6_9ACTN</name>
<accession>A0A931C7Z6</accession>
<organism evidence="2 3">
    <name type="scientific">Actinoplanes aureus</name>
    <dbReference type="NCBI Taxonomy" id="2792083"/>
    <lineage>
        <taxon>Bacteria</taxon>
        <taxon>Bacillati</taxon>
        <taxon>Actinomycetota</taxon>
        <taxon>Actinomycetes</taxon>
        <taxon>Micromonosporales</taxon>
        <taxon>Micromonosporaceae</taxon>
        <taxon>Actinoplanes</taxon>
    </lineage>
</organism>
<protein>
    <submittedName>
        <fullName evidence="2">GNAT family N-acetyltransferase</fullName>
    </submittedName>
</protein>